<dbReference type="PANTHER" id="PTHR10134">
    <property type="entry name" value="CYTOCHROME B-C1 COMPLEX SUBUNIT RIESKE, MITOCHONDRIAL"/>
    <property type="match status" value="1"/>
</dbReference>
<dbReference type="PROSITE" id="PS51296">
    <property type="entry name" value="RIESKE"/>
    <property type="match status" value="2"/>
</dbReference>
<keyword evidence="4" id="KW-0411">Iron-sulfur</keyword>
<dbReference type="GO" id="GO:0046872">
    <property type="term" value="F:metal ion binding"/>
    <property type="evidence" value="ECO:0007669"/>
    <property type="project" value="UniProtKB-KW"/>
</dbReference>
<gene>
    <name evidence="8" type="ORF">UFOPK2370_00022</name>
</gene>
<evidence type="ECO:0000256" key="4">
    <source>
        <dbReference type="ARBA" id="ARBA00023014"/>
    </source>
</evidence>
<organism evidence="8">
    <name type="scientific">freshwater metagenome</name>
    <dbReference type="NCBI Taxonomy" id="449393"/>
    <lineage>
        <taxon>unclassified sequences</taxon>
        <taxon>metagenomes</taxon>
        <taxon>ecological metagenomes</taxon>
    </lineage>
</organism>
<sequence>MKRRELIGGSLALATLLLTGQPAQAKDISLGKAADIKVGAARVFTIAGSRILVFRQSTSRYSGFIASCPHDATNLLASHVRSARVNCPKDKSVFNASTGRRISGPTAKSLQVVPLKVTSGFLIATLAPAATTAPTPTPSNSASGEEITKSARVPVGGGIKVNSKRGEIMVVQPTAGSFAAFSTYCNHGGCAVSRATASAIICTCHGSEFSTSNGSVIQGPATQGLMRYDIFERDGAIFLR</sequence>
<protein>
    <submittedName>
        <fullName evidence="8">Unannotated protein</fullName>
    </submittedName>
</protein>
<dbReference type="AlphaFoldDB" id="A0A6J6MTY2"/>
<feature type="domain" description="Rieske" evidence="7">
    <location>
        <begin position="145"/>
        <end position="239"/>
    </location>
</feature>
<dbReference type="InterPro" id="IPR036922">
    <property type="entry name" value="Rieske_2Fe-2S_sf"/>
</dbReference>
<name>A0A6J6MTY2_9ZZZZ</name>
<comment type="cofactor">
    <cofactor evidence="6">
        <name>[2Fe-2S] cluster</name>
        <dbReference type="ChEBI" id="CHEBI:190135"/>
    </cofactor>
</comment>
<proteinExistence type="predicted"/>
<dbReference type="InterPro" id="IPR014349">
    <property type="entry name" value="Rieske_Fe-S_prot"/>
</dbReference>
<feature type="domain" description="Rieske" evidence="7">
    <location>
        <begin position="28"/>
        <end position="124"/>
    </location>
</feature>
<reference evidence="8" key="1">
    <citation type="submission" date="2020-05" db="EMBL/GenBank/DDBJ databases">
        <authorList>
            <person name="Chiriac C."/>
            <person name="Salcher M."/>
            <person name="Ghai R."/>
            <person name="Kavagutti S V."/>
        </authorList>
    </citation>
    <scope>NUCLEOTIDE SEQUENCE</scope>
</reference>
<dbReference type="InterPro" id="IPR005805">
    <property type="entry name" value="Rieske_Fe-S_prot_C"/>
</dbReference>
<keyword evidence="3" id="KW-0408">Iron</keyword>
<evidence type="ECO:0000259" key="7">
    <source>
        <dbReference type="PROSITE" id="PS51296"/>
    </source>
</evidence>
<keyword evidence="5" id="KW-1015">Disulfide bond</keyword>
<dbReference type="EMBL" id="CAEZXK010000001">
    <property type="protein sequence ID" value="CAB4677700.1"/>
    <property type="molecule type" value="Genomic_DNA"/>
</dbReference>
<dbReference type="Gene3D" id="2.102.10.10">
    <property type="entry name" value="Rieske [2Fe-2S] iron-sulphur domain"/>
    <property type="match status" value="2"/>
</dbReference>
<evidence type="ECO:0000256" key="3">
    <source>
        <dbReference type="ARBA" id="ARBA00023004"/>
    </source>
</evidence>
<evidence type="ECO:0000256" key="6">
    <source>
        <dbReference type="ARBA" id="ARBA00034078"/>
    </source>
</evidence>
<keyword evidence="2" id="KW-0479">Metal-binding</keyword>
<dbReference type="InterPro" id="IPR017941">
    <property type="entry name" value="Rieske_2Fe-2S"/>
</dbReference>
<evidence type="ECO:0000256" key="2">
    <source>
        <dbReference type="ARBA" id="ARBA00022723"/>
    </source>
</evidence>
<evidence type="ECO:0000313" key="8">
    <source>
        <dbReference type="EMBL" id="CAB4677700.1"/>
    </source>
</evidence>
<dbReference type="Pfam" id="PF00355">
    <property type="entry name" value="Rieske"/>
    <property type="match status" value="2"/>
</dbReference>
<dbReference type="PRINTS" id="PR00162">
    <property type="entry name" value="RIESKE"/>
</dbReference>
<dbReference type="CDD" id="cd03467">
    <property type="entry name" value="Rieske"/>
    <property type="match status" value="2"/>
</dbReference>
<evidence type="ECO:0000256" key="1">
    <source>
        <dbReference type="ARBA" id="ARBA00022714"/>
    </source>
</evidence>
<evidence type="ECO:0000256" key="5">
    <source>
        <dbReference type="ARBA" id="ARBA00023157"/>
    </source>
</evidence>
<dbReference type="GO" id="GO:0051537">
    <property type="term" value="F:2 iron, 2 sulfur cluster binding"/>
    <property type="evidence" value="ECO:0007669"/>
    <property type="project" value="UniProtKB-KW"/>
</dbReference>
<accession>A0A6J6MTY2</accession>
<dbReference type="GO" id="GO:0016020">
    <property type="term" value="C:membrane"/>
    <property type="evidence" value="ECO:0007669"/>
    <property type="project" value="InterPro"/>
</dbReference>
<keyword evidence="1" id="KW-0001">2Fe-2S</keyword>
<dbReference type="SUPFAM" id="SSF50022">
    <property type="entry name" value="ISP domain"/>
    <property type="match status" value="2"/>
</dbReference>